<evidence type="ECO:0008006" key="4">
    <source>
        <dbReference type="Google" id="ProtNLM"/>
    </source>
</evidence>
<dbReference type="AlphaFoldDB" id="A0A2G5TNA9"/>
<comment type="caution">
    <text evidence="2">The sequence shown here is derived from an EMBL/GenBank/DDBJ whole genome shotgun (WGS) entry which is preliminary data.</text>
</comment>
<evidence type="ECO:0000313" key="3">
    <source>
        <dbReference type="Proteomes" id="UP000230233"/>
    </source>
</evidence>
<keyword evidence="3" id="KW-1185">Reference proteome</keyword>
<proteinExistence type="predicted"/>
<gene>
    <name evidence="2" type="primary">Cnig_chr_V.g20582</name>
    <name evidence="2" type="ORF">B9Z55_020582</name>
</gene>
<keyword evidence="1" id="KW-0732">Signal</keyword>
<organism evidence="2 3">
    <name type="scientific">Caenorhabditis nigoni</name>
    <dbReference type="NCBI Taxonomy" id="1611254"/>
    <lineage>
        <taxon>Eukaryota</taxon>
        <taxon>Metazoa</taxon>
        <taxon>Ecdysozoa</taxon>
        <taxon>Nematoda</taxon>
        <taxon>Chromadorea</taxon>
        <taxon>Rhabditida</taxon>
        <taxon>Rhabditina</taxon>
        <taxon>Rhabditomorpha</taxon>
        <taxon>Rhabditoidea</taxon>
        <taxon>Rhabditidae</taxon>
        <taxon>Peloderinae</taxon>
        <taxon>Caenorhabditis</taxon>
    </lineage>
</organism>
<feature type="signal peptide" evidence="1">
    <location>
        <begin position="1"/>
        <end position="18"/>
    </location>
</feature>
<sequence>MFHFHILLLVLYLGSTEASCRARPPGLDQNLTTVGPIIDDPQLSTTTEGSTILTTTVPEGNHTCLIPYLYNTEFDAYNIAKDVILPFDKCFDLCFNEKKCVALDYRKDKSQCRTFNIIQSTALIFRIKPCNSYYVTVYVKLILPTSEPCTQLNLYSAMEDIKTWSLEGGEKYQFYGDGPNGKIVQGA</sequence>
<evidence type="ECO:0000313" key="2">
    <source>
        <dbReference type="EMBL" id="PIC28775.1"/>
    </source>
</evidence>
<protein>
    <recommendedName>
        <fullName evidence="4">Apple domain-containing protein</fullName>
    </recommendedName>
</protein>
<name>A0A2G5TNA9_9PELO</name>
<feature type="chain" id="PRO_5013673847" description="Apple domain-containing protein" evidence="1">
    <location>
        <begin position="19"/>
        <end position="187"/>
    </location>
</feature>
<accession>A0A2G5TNA9</accession>
<dbReference type="EMBL" id="PDUG01000005">
    <property type="protein sequence ID" value="PIC28775.1"/>
    <property type="molecule type" value="Genomic_DNA"/>
</dbReference>
<reference evidence="3" key="1">
    <citation type="submission" date="2017-10" db="EMBL/GenBank/DDBJ databases">
        <title>Rapid genome shrinkage in a self-fertile nematode reveals novel sperm competition proteins.</title>
        <authorList>
            <person name="Yin D."/>
            <person name="Schwarz E.M."/>
            <person name="Thomas C.G."/>
            <person name="Felde R.L."/>
            <person name="Korf I.F."/>
            <person name="Cutter A.D."/>
            <person name="Schartner C.M."/>
            <person name="Ralston E.J."/>
            <person name="Meyer B.J."/>
            <person name="Haag E.S."/>
        </authorList>
    </citation>
    <scope>NUCLEOTIDE SEQUENCE [LARGE SCALE GENOMIC DNA]</scope>
    <source>
        <strain evidence="3">JU1422</strain>
    </source>
</reference>
<dbReference type="Proteomes" id="UP000230233">
    <property type="component" value="Chromosome V"/>
</dbReference>
<evidence type="ECO:0000256" key="1">
    <source>
        <dbReference type="SAM" id="SignalP"/>
    </source>
</evidence>